<dbReference type="InterPro" id="IPR036770">
    <property type="entry name" value="Ankyrin_rpt-contain_sf"/>
</dbReference>
<dbReference type="Gene3D" id="1.25.40.20">
    <property type="entry name" value="Ankyrin repeat-containing domain"/>
    <property type="match status" value="2"/>
</dbReference>
<dbReference type="InterPro" id="IPR052050">
    <property type="entry name" value="SecEffector_AnkRepeat"/>
</dbReference>
<keyword evidence="3" id="KW-1185">Reference proteome</keyword>
<dbReference type="Proteomes" id="UP001527925">
    <property type="component" value="Unassembled WGS sequence"/>
</dbReference>
<organism evidence="2 3">
    <name type="scientific">Polyrhizophydium stewartii</name>
    <dbReference type="NCBI Taxonomy" id="2732419"/>
    <lineage>
        <taxon>Eukaryota</taxon>
        <taxon>Fungi</taxon>
        <taxon>Fungi incertae sedis</taxon>
        <taxon>Chytridiomycota</taxon>
        <taxon>Chytridiomycota incertae sedis</taxon>
        <taxon>Chytridiomycetes</taxon>
        <taxon>Rhizophydiales</taxon>
        <taxon>Rhizophydiales incertae sedis</taxon>
        <taxon>Polyrhizophydium</taxon>
    </lineage>
</organism>
<sequence>MNPINASIAEQLAAVQVCVDGLVDAIAMPGAASAGVTEQVHALAGRFGALAQGVRELVGTPHAAKRPRVDDGKEGEAGGGEAQGGGVGDHAGERGTEEPPAKRQHSIRSHWDRLPAELHAMVLARASPVTKLINGITVDVARLPRSEQRAIWLDVFDLDWRPADPSVLKPNETLDSCTDKDLWHIRSREMYSFVRSWGGTRGLQQVALRRSWFDIAEWPQMDVLVRAELDLEHLQVVLDRFEIKPHLDLIVRAAEAGRMDFVQWLRSVAPSILSTKIMDGAAAGGHLQLVQFLHSNYPDGCTTKAIDFAACYGHLDVVEFLHANRTEGCTTKAMDDAASNGHLHVVEFLHANRTEGCTTKAMDDAAANGHLHVVEFLHNNRTEGCTNRAMDCAASWGHLPVVEFLHNNRTEGCTTKAMDNAAANGHLDVVEFLHASRTEGCTIKAMDDAAANGHLPVVMFLHANRTEGCTRKAMDAAAANGHLDVVQYLHRSSIMTCTVRGANSALSGGHIDLARFMIVDCGLIPSDHAISQVFSGSHVPSLRLVLERGLHRRMSVDDMVRTTRNIEMLDVVAKFVSDKQRGRMMRLLARRGDLDKMRMLHARWPQAIESVVLEDVWKGAPVQGGGKKPERDRENEEDEDNEGEGAEDDDEDGEEEEDEDEEDEEDDDDGDSTTNSVVARRIDILDFVLAHKPALFNDQSVAGLISHAIGNLNFRRITWIRRNFPAAFAAHPASNIEGEPAGAIIDALAKSGLGYPRQVIEEVIKCNDVAAVKWLRDNVSDKDGQVKRRAEWFLKHI</sequence>
<protein>
    <recommendedName>
        <fullName evidence="4">Ankyrin repeat protein</fullName>
    </recommendedName>
</protein>
<evidence type="ECO:0000256" key="1">
    <source>
        <dbReference type="SAM" id="MobiDB-lite"/>
    </source>
</evidence>
<dbReference type="PANTHER" id="PTHR46586:SF3">
    <property type="entry name" value="ANKYRIN REPEAT-CONTAINING PROTEIN"/>
    <property type="match status" value="1"/>
</dbReference>
<dbReference type="SUPFAM" id="SSF48403">
    <property type="entry name" value="Ankyrin repeat"/>
    <property type="match status" value="1"/>
</dbReference>
<comment type="caution">
    <text evidence="2">The sequence shown here is derived from an EMBL/GenBank/DDBJ whole genome shotgun (WGS) entry which is preliminary data.</text>
</comment>
<evidence type="ECO:0000313" key="3">
    <source>
        <dbReference type="Proteomes" id="UP001527925"/>
    </source>
</evidence>
<feature type="compositionally biased region" description="Basic and acidic residues" evidence="1">
    <location>
        <begin position="67"/>
        <end position="76"/>
    </location>
</feature>
<proteinExistence type="predicted"/>
<dbReference type="PANTHER" id="PTHR46586">
    <property type="entry name" value="ANKYRIN REPEAT-CONTAINING PROTEIN"/>
    <property type="match status" value="1"/>
</dbReference>
<feature type="compositionally biased region" description="Basic and acidic residues" evidence="1">
    <location>
        <begin position="90"/>
        <end position="101"/>
    </location>
</feature>
<gene>
    <name evidence="2" type="ORF">HK105_203298</name>
</gene>
<feature type="compositionally biased region" description="Acidic residues" evidence="1">
    <location>
        <begin position="635"/>
        <end position="671"/>
    </location>
</feature>
<feature type="region of interest" description="Disordered" evidence="1">
    <location>
        <begin position="620"/>
        <end position="675"/>
    </location>
</feature>
<reference evidence="2 3" key="1">
    <citation type="submission" date="2023-09" db="EMBL/GenBank/DDBJ databases">
        <title>Pangenome analysis of Batrachochytrium dendrobatidis and related Chytrids.</title>
        <authorList>
            <person name="Yacoub M.N."/>
            <person name="Stajich J.E."/>
            <person name="James T.Y."/>
        </authorList>
    </citation>
    <scope>NUCLEOTIDE SEQUENCE [LARGE SCALE GENOMIC DNA]</scope>
    <source>
        <strain evidence="2 3">JEL0888</strain>
    </source>
</reference>
<accession>A0ABR4NCJ7</accession>
<evidence type="ECO:0008006" key="4">
    <source>
        <dbReference type="Google" id="ProtNLM"/>
    </source>
</evidence>
<feature type="compositionally biased region" description="Gly residues" evidence="1">
    <location>
        <begin position="77"/>
        <end position="89"/>
    </location>
</feature>
<name>A0ABR4NCJ7_9FUNG</name>
<evidence type="ECO:0000313" key="2">
    <source>
        <dbReference type="EMBL" id="KAL2917233.1"/>
    </source>
</evidence>
<dbReference type="Pfam" id="PF13637">
    <property type="entry name" value="Ank_4"/>
    <property type="match status" value="4"/>
</dbReference>
<dbReference type="InterPro" id="IPR002110">
    <property type="entry name" value="Ankyrin_rpt"/>
</dbReference>
<dbReference type="EMBL" id="JADGIZ020000012">
    <property type="protein sequence ID" value="KAL2917233.1"/>
    <property type="molecule type" value="Genomic_DNA"/>
</dbReference>
<feature type="region of interest" description="Disordered" evidence="1">
    <location>
        <begin position="58"/>
        <end position="108"/>
    </location>
</feature>